<accession>A0A2X2CDR1</accession>
<proteinExistence type="predicted"/>
<sequence length="98" mass="10892">MPPLISDSVLFTLNVFVHIKVLYVSNLSVCQVKHSRSDHTDNQVLEVEAAGVSYAYSFGEGGLKDTIMPTPYKQRDSTALMPYGLQASPPHLRTIQDR</sequence>
<reference evidence="1 2" key="1">
    <citation type="submission" date="2018-06" db="EMBL/GenBank/DDBJ databases">
        <authorList>
            <consortium name="Pathogen Informatics"/>
            <person name="Doyle S."/>
        </authorList>
    </citation>
    <scope>NUCLEOTIDE SEQUENCE [LARGE SCALE GENOMIC DNA]</scope>
    <source>
        <strain evidence="1 2">NCTC11842</strain>
    </source>
</reference>
<gene>
    <name evidence="1" type="ORF">NCTC11842_01683</name>
</gene>
<dbReference type="EMBL" id="UAUF01000010">
    <property type="protein sequence ID" value="SPZ05263.1"/>
    <property type="molecule type" value="Genomic_DNA"/>
</dbReference>
<organism evidence="1 2">
    <name type="scientific">Pseudomonas luteola</name>
    <dbReference type="NCBI Taxonomy" id="47886"/>
    <lineage>
        <taxon>Bacteria</taxon>
        <taxon>Pseudomonadati</taxon>
        <taxon>Pseudomonadota</taxon>
        <taxon>Gammaproteobacteria</taxon>
        <taxon>Pseudomonadales</taxon>
        <taxon>Pseudomonadaceae</taxon>
        <taxon>Pseudomonas</taxon>
    </lineage>
</organism>
<dbReference type="Proteomes" id="UP000250443">
    <property type="component" value="Unassembled WGS sequence"/>
</dbReference>
<protein>
    <submittedName>
        <fullName evidence="1">Uncharacterized protein</fullName>
    </submittedName>
</protein>
<evidence type="ECO:0000313" key="2">
    <source>
        <dbReference type="Proteomes" id="UP000250443"/>
    </source>
</evidence>
<evidence type="ECO:0000313" key="1">
    <source>
        <dbReference type="EMBL" id="SPZ05263.1"/>
    </source>
</evidence>
<dbReference type="AlphaFoldDB" id="A0A2X2CDR1"/>
<name>A0A2X2CDR1_PSELU</name>